<organism evidence="2 3">
    <name type="scientific">Phyllosticta capitalensis</name>
    <dbReference type="NCBI Taxonomy" id="121624"/>
    <lineage>
        <taxon>Eukaryota</taxon>
        <taxon>Fungi</taxon>
        <taxon>Dikarya</taxon>
        <taxon>Ascomycota</taxon>
        <taxon>Pezizomycotina</taxon>
        <taxon>Dothideomycetes</taxon>
        <taxon>Dothideomycetes incertae sedis</taxon>
        <taxon>Botryosphaeriales</taxon>
        <taxon>Phyllostictaceae</taxon>
        <taxon>Phyllosticta</taxon>
    </lineage>
</organism>
<evidence type="ECO:0000313" key="2">
    <source>
        <dbReference type="EMBL" id="KAK8223134.1"/>
    </source>
</evidence>
<name>A0ABR1Y9T6_9PEZI</name>
<protein>
    <submittedName>
        <fullName evidence="2">Uncharacterized protein</fullName>
    </submittedName>
</protein>
<proteinExistence type="predicted"/>
<accession>A0ABR1Y9T6</accession>
<gene>
    <name evidence="2" type="ORF">HDK90DRAFT_470730</name>
</gene>
<dbReference type="EMBL" id="JBBWRZ010000014">
    <property type="protein sequence ID" value="KAK8223134.1"/>
    <property type="molecule type" value="Genomic_DNA"/>
</dbReference>
<sequence>MPAQAAQVFDQAYCDSAWDHLRSDNASAARRMATTALRALHKPDDDDDLPGTTSMAVLLARCSDQQNDENDDQDYRCPFHRHEDAVQIYTDAVARARADGRNDRVVFSEGLLEETRARIAVQVYQELVAGACADGRNDRVDFFVRQLDQAHARVEEARARVDELQRRKREEDEARRLSKLLDDWKLRLPNEWPVREATPAWSVMDHPRSL</sequence>
<dbReference type="Proteomes" id="UP001492380">
    <property type="component" value="Unassembled WGS sequence"/>
</dbReference>
<feature type="coiled-coil region" evidence="1">
    <location>
        <begin position="140"/>
        <end position="187"/>
    </location>
</feature>
<keyword evidence="3" id="KW-1185">Reference proteome</keyword>
<evidence type="ECO:0000256" key="1">
    <source>
        <dbReference type="SAM" id="Coils"/>
    </source>
</evidence>
<reference evidence="2 3" key="1">
    <citation type="submission" date="2024-04" db="EMBL/GenBank/DDBJ databases">
        <title>Phyllosticta paracitricarpa is synonymous to the EU quarantine fungus P. citricarpa based on phylogenomic analyses.</title>
        <authorList>
            <consortium name="Lawrence Berkeley National Laboratory"/>
            <person name="Van Ingen-Buijs V.A."/>
            <person name="Van Westerhoven A.C."/>
            <person name="Haridas S."/>
            <person name="Skiadas P."/>
            <person name="Martin F."/>
            <person name="Groenewald J.Z."/>
            <person name="Crous P.W."/>
            <person name="Seidl M.F."/>
        </authorList>
    </citation>
    <scope>NUCLEOTIDE SEQUENCE [LARGE SCALE GENOMIC DNA]</scope>
    <source>
        <strain evidence="2 3">CBS 123374</strain>
    </source>
</reference>
<comment type="caution">
    <text evidence="2">The sequence shown here is derived from an EMBL/GenBank/DDBJ whole genome shotgun (WGS) entry which is preliminary data.</text>
</comment>
<keyword evidence="1" id="KW-0175">Coiled coil</keyword>
<evidence type="ECO:0000313" key="3">
    <source>
        <dbReference type="Proteomes" id="UP001492380"/>
    </source>
</evidence>